<evidence type="ECO:0000256" key="8">
    <source>
        <dbReference type="ARBA" id="ARBA00023140"/>
    </source>
</evidence>
<dbReference type="EMBL" id="LAFY01000261">
    <property type="protein sequence ID" value="KJY01947.1"/>
    <property type="molecule type" value="Genomic_DNA"/>
</dbReference>
<dbReference type="GO" id="GO:0005782">
    <property type="term" value="C:peroxisomal matrix"/>
    <property type="evidence" value="ECO:0007669"/>
    <property type="project" value="UniProtKB-SubCell"/>
</dbReference>
<dbReference type="GO" id="GO:0016799">
    <property type="term" value="F:hydrolase activity, hydrolyzing N-glycosyl compounds"/>
    <property type="evidence" value="ECO:0007669"/>
    <property type="project" value="InterPro"/>
</dbReference>
<dbReference type="SUPFAM" id="SSF51971">
    <property type="entry name" value="Nucleotide-binding domain"/>
    <property type="match status" value="1"/>
</dbReference>
<feature type="domain" description="Inosine/uridine-preferring nucleoside hydrolase" evidence="11">
    <location>
        <begin position="46"/>
        <end position="332"/>
    </location>
</feature>
<evidence type="ECO:0000256" key="2">
    <source>
        <dbReference type="ARBA" id="ARBA00004253"/>
    </source>
</evidence>
<dbReference type="GO" id="GO:0003884">
    <property type="term" value="F:D-amino-acid oxidase activity"/>
    <property type="evidence" value="ECO:0007669"/>
    <property type="project" value="UniProtKB-EC"/>
</dbReference>
<evidence type="ECO:0000256" key="6">
    <source>
        <dbReference type="ARBA" id="ARBA00022827"/>
    </source>
</evidence>
<dbReference type="PANTHER" id="PTHR11530">
    <property type="entry name" value="D-AMINO ACID OXIDASE"/>
    <property type="match status" value="1"/>
</dbReference>
<organism evidence="13 14">
    <name type="scientific">Zymoseptoria brevis</name>
    <dbReference type="NCBI Taxonomy" id="1047168"/>
    <lineage>
        <taxon>Eukaryota</taxon>
        <taxon>Fungi</taxon>
        <taxon>Dikarya</taxon>
        <taxon>Ascomycota</taxon>
        <taxon>Pezizomycotina</taxon>
        <taxon>Dothideomycetes</taxon>
        <taxon>Dothideomycetidae</taxon>
        <taxon>Mycosphaerellales</taxon>
        <taxon>Mycosphaerellaceae</taxon>
        <taxon>Zymoseptoria</taxon>
    </lineage>
</organism>
<keyword evidence="6" id="KW-0274">FAD</keyword>
<comment type="cofactor">
    <cofactor evidence="1">
        <name>FAD</name>
        <dbReference type="ChEBI" id="CHEBI:57692"/>
    </cofactor>
</comment>
<dbReference type="InterPro" id="IPR006076">
    <property type="entry name" value="FAD-dep_OxRdtase"/>
</dbReference>
<evidence type="ECO:0000313" key="13">
    <source>
        <dbReference type="EMBL" id="KJY01947.1"/>
    </source>
</evidence>
<dbReference type="STRING" id="1047168.A0A0F4GX28"/>
<evidence type="ECO:0000256" key="5">
    <source>
        <dbReference type="ARBA" id="ARBA00022630"/>
    </source>
</evidence>
<protein>
    <recommendedName>
        <fullName evidence="9">D-amino-acid oxidase</fullName>
        <ecNumber evidence="9">1.4.3.3</ecNumber>
    </recommendedName>
</protein>
<evidence type="ECO:0000256" key="4">
    <source>
        <dbReference type="ARBA" id="ARBA00009176"/>
    </source>
</evidence>
<accession>A0A0F4GX28</accession>
<dbReference type="PANTHER" id="PTHR11530:SF16">
    <property type="entry name" value="D-AMINO ACID OXIDASE (AFU_ORTHOLOGUE AFUA_5G11290)"/>
    <property type="match status" value="1"/>
</dbReference>
<dbReference type="Pfam" id="PF01156">
    <property type="entry name" value="IU_nuc_hydro"/>
    <property type="match status" value="1"/>
</dbReference>
<comment type="caution">
    <text evidence="13">The sequence shown here is derived from an EMBL/GenBank/DDBJ whole genome shotgun (WGS) entry which is preliminary data.</text>
</comment>
<dbReference type="FunFam" id="3.30.9.10:FF:000018">
    <property type="entry name" value="D-amino acid oxidase, putative"/>
    <property type="match status" value="1"/>
</dbReference>
<dbReference type="GO" id="GO:0019478">
    <property type="term" value="P:D-amino acid catabolic process"/>
    <property type="evidence" value="ECO:0007669"/>
    <property type="project" value="TreeGrafter"/>
</dbReference>
<evidence type="ECO:0000256" key="9">
    <source>
        <dbReference type="ARBA" id="ARBA00039101"/>
    </source>
</evidence>
<evidence type="ECO:0000313" key="14">
    <source>
        <dbReference type="Proteomes" id="UP000033647"/>
    </source>
</evidence>
<keyword evidence="5" id="KW-0285">Flavoprotein</keyword>
<dbReference type="OrthoDB" id="409956at2759"/>
<evidence type="ECO:0000256" key="7">
    <source>
        <dbReference type="ARBA" id="ARBA00023002"/>
    </source>
</evidence>
<dbReference type="Gene3D" id="3.90.245.10">
    <property type="entry name" value="Ribonucleoside hydrolase-like"/>
    <property type="match status" value="1"/>
</dbReference>
<comment type="similarity">
    <text evidence="4">Belongs to the IUNH family.</text>
</comment>
<dbReference type="GO" id="GO:0071949">
    <property type="term" value="F:FAD binding"/>
    <property type="evidence" value="ECO:0007669"/>
    <property type="project" value="InterPro"/>
</dbReference>
<evidence type="ECO:0000256" key="1">
    <source>
        <dbReference type="ARBA" id="ARBA00001974"/>
    </source>
</evidence>
<dbReference type="InterPro" id="IPR001910">
    <property type="entry name" value="Inosine/uridine_hydrolase_dom"/>
</dbReference>
<dbReference type="Proteomes" id="UP000033647">
    <property type="component" value="Unassembled WGS sequence"/>
</dbReference>
<evidence type="ECO:0000256" key="10">
    <source>
        <dbReference type="ARBA" id="ARBA00049547"/>
    </source>
</evidence>
<reference evidence="13 14" key="1">
    <citation type="submission" date="2015-03" db="EMBL/GenBank/DDBJ databases">
        <title>RNA-seq based gene annotation and comparative genomics of four Zymoseptoria species reveal species-specific pathogenicity related genes and transposable element activity.</title>
        <authorList>
            <person name="Grandaubert J."/>
            <person name="Bhattacharyya A."/>
            <person name="Stukenbrock E.H."/>
        </authorList>
    </citation>
    <scope>NUCLEOTIDE SEQUENCE [LARGE SCALE GENOMIC DNA]</scope>
    <source>
        <strain evidence="13 14">Zb18110</strain>
    </source>
</reference>
<dbReference type="SUPFAM" id="SSF53590">
    <property type="entry name" value="Nucleoside hydrolase"/>
    <property type="match status" value="1"/>
</dbReference>
<dbReference type="EC" id="1.4.3.3" evidence="9"/>
<dbReference type="AlphaFoldDB" id="A0A0F4GX28"/>
<comment type="similarity">
    <text evidence="3">Belongs to the DAMOX/DASOX family.</text>
</comment>
<dbReference type="Pfam" id="PF01266">
    <property type="entry name" value="DAO"/>
    <property type="match status" value="1"/>
</dbReference>
<dbReference type="InterPro" id="IPR023209">
    <property type="entry name" value="DAO"/>
</dbReference>
<proteinExistence type="inferred from homology"/>
<dbReference type="Gene3D" id="3.40.50.720">
    <property type="entry name" value="NAD(P)-binding Rossmann-like Domain"/>
    <property type="match status" value="1"/>
</dbReference>
<keyword evidence="8" id="KW-0576">Peroxisome</keyword>
<name>A0A0F4GX28_9PEZI</name>
<keyword evidence="14" id="KW-1185">Reference proteome</keyword>
<comment type="subcellular location">
    <subcellularLocation>
        <location evidence="2">Peroxisome matrix</location>
    </subcellularLocation>
</comment>
<dbReference type="Gene3D" id="3.30.9.10">
    <property type="entry name" value="D-Amino Acid Oxidase, subunit A, domain 2"/>
    <property type="match status" value="1"/>
</dbReference>
<feature type="domain" description="FAD dependent oxidoreductase" evidence="12">
    <location>
        <begin position="368"/>
        <end position="705"/>
    </location>
</feature>
<evidence type="ECO:0000259" key="11">
    <source>
        <dbReference type="Pfam" id="PF01156"/>
    </source>
</evidence>
<evidence type="ECO:0000259" key="12">
    <source>
        <dbReference type="Pfam" id="PF01266"/>
    </source>
</evidence>
<comment type="catalytic activity">
    <reaction evidence="10">
        <text>a D-alpha-amino acid + O2 + H2O = a 2-oxocarboxylate + H2O2 + NH4(+)</text>
        <dbReference type="Rhea" id="RHEA:21816"/>
        <dbReference type="ChEBI" id="CHEBI:15377"/>
        <dbReference type="ChEBI" id="CHEBI:15379"/>
        <dbReference type="ChEBI" id="CHEBI:16240"/>
        <dbReference type="ChEBI" id="CHEBI:28938"/>
        <dbReference type="ChEBI" id="CHEBI:35179"/>
        <dbReference type="ChEBI" id="CHEBI:59871"/>
        <dbReference type="EC" id="1.4.3.3"/>
    </reaction>
    <physiologicalReaction direction="left-to-right" evidence="10">
        <dbReference type="Rhea" id="RHEA:21817"/>
    </physiologicalReaction>
</comment>
<gene>
    <name evidence="13" type="ORF">TI39_contig269g00017</name>
</gene>
<dbReference type="InterPro" id="IPR036452">
    <property type="entry name" value="Ribo_hydro-like"/>
</dbReference>
<evidence type="ECO:0000256" key="3">
    <source>
        <dbReference type="ARBA" id="ARBA00006730"/>
    </source>
</evidence>
<dbReference type="SUPFAM" id="SSF54373">
    <property type="entry name" value="FAD-linked reductases, C-terminal domain"/>
    <property type="match status" value="1"/>
</dbReference>
<keyword evidence="7" id="KW-0560">Oxidoreductase</keyword>
<sequence length="723" mass="78894">MHEPPQTTPESDLNLHGDLGRTVLALLLLRLESNHADTDIVSRPEVILDNDWRTTGFITYLLALDAGWEVLGLVSDTSDSWALTCGLHALATLEVGDLSCIPVHRGADYPILRRPETFQVWEILHGNLPRQGVFAVENSTREVLGNNPTGGDPNRIVREAIREGYPNTTFASEISGAEFMVQQVRKYPGEISIYSAGALTNIALAVRIDPNFAKNAKELVIMGGYIDGNLLQSTGSKRLADFQSEINLMIDPEGGKMVLSADFSNITIVGNAANQVSITQDFLDELHQVKTPYTELLHPYSSLGQPFWDETAAAVMVEPSILRNSTRFFVDILAPRAQRLQEVNYVLEVDGDVLKKRIKEIVQYPPNAGVTGLTTALVLAKNGHKVTIVAKHMPGDYDIEYASPWAGANYLPVSKPNTQFESFERRTWPELARLARDVPEAGVHFQDTYLYRRSKDVNSPVGDWFKELIREDAWFKDVVPNFKVLSKAQTPDGMDGGTSFTSVCINTALYLPWLASQCLALGSVLKRGIVGHVTDAAKLHHSGKIADLVVNCTGLSSLKLGGVEDTTLYPARGQIVLVRNSPGVMASTSGTDDGPDEAVYIMDRAAGGGCVLGGCLQKGSWESQPEPNLAVRIMKRAVEMCPQMVPPGAGIEALSVIRHGVGLRPMREDGIRVEKEMIAGPDGRKVAVVHNYGHGGYGYQTSYGATADAVKLVEEALQQKARL</sequence>